<gene>
    <name evidence="1" type="ORF">A2685_00765</name>
</gene>
<evidence type="ECO:0000313" key="2">
    <source>
        <dbReference type="Proteomes" id="UP000178446"/>
    </source>
</evidence>
<dbReference type="EMBL" id="MGGB01000034">
    <property type="protein sequence ID" value="OGM18751.1"/>
    <property type="molecule type" value="Genomic_DNA"/>
</dbReference>
<dbReference type="Proteomes" id="UP000178446">
    <property type="component" value="Unassembled WGS sequence"/>
</dbReference>
<name>A0A1F7XUQ9_9BACT</name>
<dbReference type="AlphaFoldDB" id="A0A1F7XUQ9"/>
<evidence type="ECO:0000313" key="1">
    <source>
        <dbReference type="EMBL" id="OGM18751.1"/>
    </source>
</evidence>
<comment type="caution">
    <text evidence="1">The sequence shown here is derived from an EMBL/GenBank/DDBJ whole genome shotgun (WGS) entry which is preliminary data.</text>
</comment>
<protein>
    <submittedName>
        <fullName evidence="1">Uncharacterized protein</fullName>
    </submittedName>
</protein>
<organism evidence="1 2">
    <name type="scientific">Candidatus Woesebacteria bacterium RIFCSPHIGHO2_01_FULL_37_10</name>
    <dbReference type="NCBI Taxonomy" id="1802489"/>
    <lineage>
        <taxon>Bacteria</taxon>
        <taxon>Candidatus Woeseibacteriota</taxon>
    </lineage>
</organism>
<reference evidence="1 2" key="1">
    <citation type="journal article" date="2016" name="Nat. Commun.">
        <title>Thousands of microbial genomes shed light on interconnected biogeochemical processes in an aquifer system.</title>
        <authorList>
            <person name="Anantharaman K."/>
            <person name="Brown C.T."/>
            <person name="Hug L.A."/>
            <person name="Sharon I."/>
            <person name="Castelle C.J."/>
            <person name="Probst A.J."/>
            <person name="Thomas B.C."/>
            <person name="Singh A."/>
            <person name="Wilkins M.J."/>
            <person name="Karaoz U."/>
            <person name="Brodie E.L."/>
            <person name="Williams K.H."/>
            <person name="Hubbard S.S."/>
            <person name="Banfield J.F."/>
        </authorList>
    </citation>
    <scope>NUCLEOTIDE SEQUENCE [LARGE SCALE GENOMIC DNA]</scope>
</reference>
<sequence>MPKIEKGVSIPKTFAERRASCEENYMKGFMHFLVAEEALRGKITPVEEVAKLNLQLDRLYSHITRVRKFAKEEYGLDLPDPIGEPKNNRQL</sequence>
<proteinExistence type="predicted"/>
<accession>A0A1F7XUQ9</accession>